<comment type="caution">
    <text evidence="2">The sequence shown here is derived from an EMBL/GenBank/DDBJ whole genome shotgun (WGS) entry which is preliminary data.</text>
</comment>
<dbReference type="Gene3D" id="3.40.50.1820">
    <property type="entry name" value="alpha/beta hydrolase"/>
    <property type="match status" value="1"/>
</dbReference>
<evidence type="ECO:0000313" key="2">
    <source>
        <dbReference type="EMBL" id="OCG73289.1"/>
    </source>
</evidence>
<proteinExistence type="predicted"/>
<dbReference type="EMBL" id="LXMD01000025">
    <property type="protein sequence ID" value="OCG73289.1"/>
    <property type="molecule type" value="Genomic_DNA"/>
</dbReference>
<feature type="domain" description="AB hydrolase-1" evidence="1">
    <location>
        <begin position="29"/>
        <end position="248"/>
    </location>
</feature>
<dbReference type="RefSeq" id="WP_067026871.1">
    <property type="nucleotide sequence ID" value="NZ_JRNY01000006.1"/>
</dbReference>
<dbReference type="GO" id="GO:0016787">
    <property type="term" value="F:hydrolase activity"/>
    <property type="evidence" value="ECO:0007669"/>
    <property type="project" value="UniProtKB-KW"/>
</dbReference>
<protein>
    <submittedName>
        <fullName evidence="2">Alpha/beta hydrolase</fullName>
    </submittedName>
</protein>
<dbReference type="STRING" id="904291.A7J15_08300"/>
<dbReference type="InterPro" id="IPR050228">
    <property type="entry name" value="Carboxylesterase_BioH"/>
</dbReference>
<dbReference type="SUPFAM" id="SSF53474">
    <property type="entry name" value="alpha/beta-Hydrolases"/>
    <property type="match status" value="1"/>
</dbReference>
<dbReference type="PRINTS" id="PR00111">
    <property type="entry name" value="ABHYDROLASE"/>
</dbReference>
<dbReference type="AlphaFoldDB" id="A0A1B9N9L3"/>
<dbReference type="Pfam" id="PF12697">
    <property type="entry name" value="Abhydrolase_6"/>
    <property type="match status" value="1"/>
</dbReference>
<dbReference type="PANTHER" id="PTHR43194">
    <property type="entry name" value="HYDROLASE ALPHA/BETA FOLD FAMILY"/>
    <property type="match status" value="1"/>
</dbReference>
<dbReference type="InterPro" id="IPR000073">
    <property type="entry name" value="AB_hydrolase_1"/>
</dbReference>
<keyword evidence="3" id="KW-1185">Reference proteome</keyword>
<dbReference type="InterPro" id="IPR029058">
    <property type="entry name" value="AB_hydrolase_fold"/>
</dbReference>
<evidence type="ECO:0000313" key="3">
    <source>
        <dbReference type="Proteomes" id="UP000093355"/>
    </source>
</evidence>
<accession>A0A1B9N9L3</accession>
<organism evidence="2 3">
    <name type="scientific">Microbacterium sediminis</name>
    <dbReference type="NCBI Taxonomy" id="904291"/>
    <lineage>
        <taxon>Bacteria</taxon>
        <taxon>Bacillati</taxon>
        <taxon>Actinomycetota</taxon>
        <taxon>Actinomycetes</taxon>
        <taxon>Micrococcales</taxon>
        <taxon>Microbacteriaceae</taxon>
        <taxon>Microbacterium</taxon>
    </lineage>
</organism>
<reference evidence="2 3" key="1">
    <citation type="submission" date="2016-05" db="EMBL/GenBank/DDBJ databases">
        <authorList>
            <person name="Lavstsen T."/>
            <person name="Jespersen J.S."/>
        </authorList>
    </citation>
    <scope>NUCLEOTIDE SEQUENCE [LARGE SCALE GENOMIC DNA]</scope>
    <source>
        <strain evidence="2 3">YLB-01</strain>
    </source>
</reference>
<gene>
    <name evidence="2" type="ORF">A7J15_08300</name>
</gene>
<keyword evidence="2" id="KW-0378">Hydrolase</keyword>
<dbReference type="PANTHER" id="PTHR43194:SF5">
    <property type="entry name" value="PIMELOYL-[ACYL-CARRIER PROTEIN] METHYL ESTER ESTERASE"/>
    <property type="match status" value="1"/>
</dbReference>
<sequence length="257" mass="26725">MTLPDLAVTEPVGPDGAPIVLLGPSLGTASAVLWEDVVPILSQRYRVALWDLPGHGASKPATAAFSTEDLADALAAVIRELGAPVYYAGVSLGGATGQQLVVRHGDLLKAAAVVCSSPKFGTPEMWTERAAKIRAQGTPVLVSAQAERWFAPGSIAARPVITGRLLHNLSDADDESYALCCEALAAFDVREALRGATTPVLAMYGEHDPVSPPADAELIAGAVAHGRTVGIADASHLAPAEKPAEVAAELIRFFEEH</sequence>
<evidence type="ECO:0000259" key="1">
    <source>
        <dbReference type="Pfam" id="PF12697"/>
    </source>
</evidence>
<dbReference type="Proteomes" id="UP000093355">
    <property type="component" value="Unassembled WGS sequence"/>
</dbReference>
<name>A0A1B9N9L3_9MICO</name>
<dbReference type="OrthoDB" id="9802489at2"/>